<dbReference type="PANTHER" id="PTHR42643">
    <property type="entry name" value="IONOTROPIC RECEPTOR 20A-RELATED"/>
    <property type="match status" value="1"/>
</dbReference>
<keyword evidence="2" id="KW-1003">Cell membrane</keyword>
<dbReference type="GO" id="GO:0005886">
    <property type="term" value="C:plasma membrane"/>
    <property type="evidence" value="ECO:0007669"/>
    <property type="project" value="UniProtKB-SubCell"/>
</dbReference>
<dbReference type="InterPro" id="IPR052192">
    <property type="entry name" value="Insect_Ionotropic_Sensory_Rcpt"/>
</dbReference>
<keyword evidence="7" id="KW-0325">Glycoprotein</keyword>
<keyword evidence="6" id="KW-0675">Receptor</keyword>
<comment type="subcellular location">
    <subcellularLocation>
        <location evidence="1">Cell membrane</location>
        <topology evidence="1">Multi-pass membrane protein</topology>
    </subcellularLocation>
</comment>
<evidence type="ECO:0008006" key="11">
    <source>
        <dbReference type="Google" id="ProtNLM"/>
    </source>
</evidence>
<keyword evidence="5 8" id="KW-0472">Membrane</keyword>
<dbReference type="EMBL" id="JAVRJZ010000003">
    <property type="protein sequence ID" value="KAK2724298.1"/>
    <property type="molecule type" value="Genomic_DNA"/>
</dbReference>
<dbReference type="AlphaFoldDB" id="A0AA88I833"/>
<keyword evidence="3 8" id="KW-0812">Transmembrane</keyword>
<evidence type="ECO:0000313" key="10">
    <source>
        <dbReference type="Proteomes" id="UP001187531"/>
    </source>
</evidence>
<evidence type="ECO:0000256" key="6">
    <source>
        <dbReference type="ARBA" id="ARBA00023170"/>
    </source>
</evidence>
<keyword evidence="10" id="KW-1185">Reference proteome</keyword>
<dbReference type="PANTHER" id="PTHR42643:SF24">
    <property type="entry name" value="IONOTROPIC RECEPTOR 60A"/>
    <property type="match status" value="1"/>
</dbReference>
<evidence type="ECO:0000256" key="4">
    <source>
        <dbReference type="ARBA" id="ARBA00022989"/>
    </source>
</evidence>
<dbReference type="Proteomes" id="UP001187531">
    <property type="component" value="Unassembled WGS sequence"/>
</dbReference>
<accession>A0AA88I833</accession>
<evidence type="ECO:0000313" key="9">
    <source>
        <dbReference type="EMBL" id="KAK2724298.1"/>
    </source>
</evidence>
<reference evidence="9" key="1">
    <citation type="submission" date="2023-07" db="EMBL/GenBank/DDBJ databases">
        <title>Chromosome-level genome assembly of Artemia franciscana.</title>
        <authorList>
            <person name="Jo E."/>
        </authorList>
    </citation>
    <scope>NUCLEOTIDE SEQUENCE</scope>
    <source>
        <tissue evidence="9">Whole body</tissue>
    </source>
</reference>
<keyword evidence="4 8" id="KW-1133">Transmembrane helix</keyword>
<dbReference type="Gene3D" id="3.40.190.10">
    <property type="entry name" value="Periplasmic binding protein-like II"/>
    <property type="match status" value="3"/>
</dbReference>
<organism evidence="9 10">
    <name type="scientific">Artemia franciscana</name>
    <name type="common">Brine shrimp</name>
    <name type="synonym">Artemia sanfranciscana</name>
    <dbReference type="NCBI Taxonomy" id="6661"/>
    <lineage>
        <taxon>Eukaryota</taxon>
        <taxon>Metazoa</taxon>
        <taxon>Ecdysozoa</taxon>
        <taxon>Arthropoda</taxon>
        <taxon>Crustacea</taxon>
        <taxon>Branchiopoda</taxon>
        <taxon>Anostraca</taxon>
        <taxon>Artemiidae</taxon>
        <taxon>Artemia</taxon>
    </lineage>
</organism>
<feature type="transmembrane region" description="Helical" evidence="8">
    <location>
        <begin position="214"/>
        <end position="235"/>
    </location>
</feature>
<proteinExistence type="predicted"/>
<evidence type="ECO:0000256" key="8">
    <source>
        <dbReference type="SAM" id="Phobius"/>
    </source>
</evidence>
<evidence type="ECO:0000256" key="2">
    <source>
        <dbReference type="ARBA" id="ARBA00022475"/>
    </source>
</evidence>
<gene>
    <name evidence="9" type="ORF">QYM36_000971</name>
</gene>
<evidence type="ECO:0000256" key="7">
    <source>
        <dbReference type="ARBA" id="ARBA00023180"/>
    </source>
</evidence>
<feature type="transmembrane region" description="Helical" evidence="8">
    <location>
        <begin position="474"/>
        <end position="494"/>
    </location>
</feature>
<evidence type="ECO:0000256" key="5">
    <source>
        <dbReference type="ARBA" id="ARBA00023136"/>
    </source>
</evidence>
<name>A0AA88I833_ARTSF</name>
<protein>
    <recommendedName>
        <fullName evidence="11">Ionotropic glutamate receptor C-terminal domain-containing protein</fullName>
    </recommendedName>
</protein>
<comment type="caution">
    <text evidence="9">The sequence shown here is derived from an EMBL/GenBank/DDBJ whole genome shotgun (WGS) entry which is preliminary data.</text>
</comment>
<evidence type="ECO:0000256" key="3">
    <source>
        <dbReference type="ARBA" id="ARBA00022692"/>
    </source>
</evidence>
<dbReference type="SUPFAM" id="SSF53850">
    <property type="entry name" value="Periplasmic binding protein-like II"/>
    <property type="match status" value="1"/>
</dbReference>
<sequence length="512" mass="57928">MSDCLPLMKLVRKYEISKTRKITVICAVANTCRFGYRKKRTFDFLKGLRHINSFLMETKPRERVAIILIDIQSIFENKKAYLESKKFPFIITKTIPFVDITTNTDGNHSIKGSLWDTKEIIEKKLKFKFQLVGMFNFTGYKEENGSYNYGLNVIHSKDAEFDFSIQGLTEEKIRDFDYVFAIGGAEAGQITFMTRYPRKGDSLKLFAVLDPFSAPAWILIVIITGVMTLFIWLIISIQKIMYVQKQNNVLKPEESLLKVGMSILGIILSRSGLPVPEISAIRVTLSAWCLTAVVIGGLYTRSFQASAVVPISVQGPLTAKNLVDQRYKYVPKTGQVQEWIESRTTGYAKLIGESVKNNDLGSVTIEESLKKVLNDKYVYFASKPSLRVLVGRDRQKKGYCRFWLGKEVMHSTVGALFLRKNSPLTEPLQDIALRLVETGVIDKLIANYTFEPYVAQCKKPLLLSKGKAIRLEDFVSAFSLFGFCVAIAMLVHGFEVGFSCQAKYAKKKELAE</sequence>
<evidence type="ECO:0000256" key="1">
    <source>
        <dbReference type="ARBA" id="ARBA00004651"/>
    </source>
</evidence>